<reference evidence="1 2" key="1">
    <citation type="submission" date="2024-02" db="EMBL/GenBank/DDBJ databases">
        <authorList>
            <person name="Vignale AGUSTIN F."/>
            <person name="Sosa J E."/>
            <person name="Modenutti C."/>
        </authorList>
    </citation>
    <scope>NUCLEOTIDE SEQUENCE [LARGE SCALE GENOMIC DNA]</scope>
</reference>
<comment type="caution">
    <text evidence="1">The sequence shown here is derived from an EMBL/GenBank/DDBJ whole genome shotgun (WGS) entry which is preliminary data.</text>
</comment>
<dbReference type="EMBL" id="CAUOFW020004835">
    <property type="protein sequence ID" value="CAK9167448.1"/>
    <property type="molecule type" value="Genomic_DNA"/>
</dbReference>
<proteinExistence type="predicted"/>
<protein>
    <submittedName>
        <fullName evidence="1">Uncharacterized protein</fullName>
    </submittedName>
</protein>
<name>A0ABC8TDV9_9AQUA</name>
<sequence>MNPQLSSSLLLLDGVIMQNVKGAINSLAADLNCIGGDANCQKQKQSNVEAGTWSQVANHNKEKAVIETTIIDMPIVEIVPTKVPFTPQIAECSTPKTPPTSAHLANETLDTTQLVDNLVTFINTIASPFTDCNALFPSSNKFLG</sequence>
<gene>
    <name evidence="1" type="ORF">ILEXP_LOCUS36721</name>
</gene>
<organism evidence="1 2">
    <name type="scientific">Ilex paraguariensis</name>
    <name type="common">yerba mate</name>
    <dbReference type="NCBI Taxonomy" id="185542"/>
    <lineage>
        <taxon>Eukaryota</taxon>
        <taxon>Viridiplantae</taxon>
        <taxon>Streptophyta</taxon>
        <taxon>Embryophyta</taxon>
        <taxon>Tracheophyta</taxon>
        <taxon>Spermatophyta</taxon>
        <taxon>Magnoliopsida</taxon>
        <taxon>eudicotyledons</taxon>
        <taxon>Gunneridae</taxon>
        <taxon>Pentapetalae</taxon>
        <taxon>asterids</taxon>
        <taxon>campanulids</taxon>
        <taxon>Aquifoliales</taxon>
        <taxon>Aquifoliaceae</taxon>
        <taxon>Ilex</taxon>
    </lineage>
</organism>
<accession>A0ABC8TDV9</accession>
<evidence type="ECO:0000313" key="1">
    <source>
        <dbReference type="EMBL" id="CAK9167448.1"/>
    </source>
</evidence>
<dbReference type="AlphaFoldDB" id="A0ABC8TDV9"/>
<evidence type="ECO:0000313" key="2">
    <source>
        <dbReference type="Proteomes" id="UP001642360"/>
    </source>
</evidence>
<dbReference type="Proteomes" id="UP001642360">
    <property type="component" value="Unassembled WGS sequence"/>
</dbReference>
<keyword evidence="2" id="KW-1185">Reference proteome</keyword>